<organism evidence="2 3">
    <name type="scientific">Roseinatronobacter bogoriensis subsp. barguzinensis</name>
    <dbReference type="NCBI Taxonomy" id="441209"/>
    <lineage>
        <taxon>Bacteria</taxon>
        <taxon>Pseudomonadati</taxon>
        <taxon>Pseudomonadota</taxon>
        <taxon>Alphaproteobacteria</taxon>
        <taxon>Rhodobacterales</taxon>
        <taxon>Paracoccaceae</taxon>
        <taxon>Roseinatronobacter</taxon>
    </lineage>
</organism>
<dbReference type="STRING" id="441209.GCA_001870665_02157"/>
<dbReference type="KEGG" id="rbg:BG454_11890"/>
<evidence type="ECO:0000256" key="1">
    <source>
        <dbReference type="SAM" id="MobiDB-lite"/>
    </source>
</evidence>
<protein>
    <submittedName>
        <fullName evidence="2">Uncharacterized protein</fullName>
    </submittedName>
</protein>
<dbReference type="RefSeq" id="WP_071480931.1">
    <property type="nucleotide sequence ID" value="NZ_CP024899.1"/>
</dbReference>
<dbReference type="Proteomes" id="UP000228948">
    <property type="component" value="Chromosome"/>
</dbReference>
<dbReference type="AlphaFoldDB" id="A0A2K8KAF0"/>
<keyword evidence="3" id="KW-1185">Reference proteome</keyword>
<evidence type="ECO:0000313" key="2">
    <source>
        <dbReference type="EMBL" id="ATX66429.1"/>
    </source>
</evidence>
<accession>A0A2K8KAF0</accession>
<gene>
    <name evidence="2" type="ORF">BG454_11890</name>
</gene>
<name>A0A2K8KAF0_9RHOB</name>
<sequence length="70" mass="7758">MEHTVVSHSWLIETLGEVRKYAARNGLPALAEHLEQAIHLAHIEQATLEGQDSEGKKRSNGENGPDDQSR</sequence>
<evidence type="ECO:0000313" key="3">
    <source>
        <dbReference type="Proteomes" id="UP000228948"/>
    </source>
</evidence>
<reference evidence="2 3" key="1">
    <citation type="submission" date="2017-11" db="EMBL/GenBank/DDBJ databases">
        <title>Revised Sequence and Annotation of the Rhodobaca barguzinensis strain alga05 Genome.</title>
        <authorList>
            <person name="Kopejtka K."/>
            <person name="Tomasch J.M."/>
            <person name="Bunk B."/>
            <person name="Koblizek M."/>
        </authorList>
    </citation>
    <scope>NUCLEOTIDE SEQUENCE [LARGE SCALE GENOMIC DNA]</scope>
    <source>
        <strain evidence="3">alga05</strain>
    </source>
</reference>
<feature type="region of interest" description="Disordered" evidence="1">
    <location>
        <begin position="45"/>
        <end position="70"/>
    </location>
</feature>
<dbReference type="OrthoDB" id="7659348at2"/>
<proteinExistence type="predicted"/>
<dbReference type="EMBL" id="CP024899">
    <property type="protein sequence ID" value="ATX66429.1"/>
    <property type="molecule type" value="Genomic_DNA"/>
</dbReference>